<feature type="transmembrane region" description="Helical" evidence="2">
    <location>
        <begin position="79"/>
        <end position="99"/>
    </location>
</feature>
<keyword evidence="2" id="KW-0472">Membrane</keyword>
<name>A0ABY4C1V4_9MICO</name>
<feature type="transmembrane region" description="Helical" evidence="2">
    <location>
        <begin position="21"/>
        <end position="42"/>
    </location>
</feature>
<evidence type="ECO:0000256" key="2">
    <source>
        <dbReference type="SAM" id="Phobius"/>
    </source>
</evidence>
<dbReference type="SUPFAM" id="SSF54001">
    <property type="entry name" value="Cysteine proteinases"/>
    <property type="match status" value="1"/>
</dbReference>
<feature type="domain" description="Transglutaminase-like" evidence="3">
    <location>
        <begin position="540"/>
        <end position="626"/>
    </location>
</feature>
<dbReference type="Proteomes" id="UP000832097">
    <property type="component" value="Chromosome"/>
</dbReference>
<feature type="region of interest" description="Disordered" evidence="1">
    <location>
        <begin position="827"/>
        <end position="846"/>
    </location>
</feature>
<keyword evidence="2" id="KW-0812">Transmembrane</keyword>
<evidence type="ECO:0000313" key="5">
    <source>
        <dbReference type="Proteomes" id="UP000832097"/>
    </source>
</evidence>
<dbReference type="EMBL" id="CP094528">
    <property type="protein sequence ID" value="UOE43961.1"/>
    <property type="molecule type" value="Genomic_DNA"/>
</dbReference>
<feature type="transmembrane region" description="Helical" evidence="2">
    <location>
        <begin position="254"/>
        <end position="275"/>
    </location>
</feature>
<sequence>MTRGEAVRSRARRSAPAEGAAVRWLGFGYLLVGAALAGWAAWPIHEVGRVWLVAATGLGLGIGAALLGRRLGGGRVLGALVTTALAALGYVLVVVPVAVPHAMGSLETWARGIRDGATGIVLGWKQVLTLEPPLGDYQAVLVPFLVVTVVATTIAAFLIDRGGRAAPFAVLPVLAMSVYGIAFGTSAVSEPLRLAGVELAAAREIAIGVAGLAAAGAWLVARSRMLRRRSLARARATTVRQGAASAGPAVRRNLLAASLVVVALVGGVAAAPAVASLGPRTALRDEVEPAVVMQQQASPLAAYRSWFTADLLDETVLTVSGDLDAFDRLPFAALEEFDGEVFHVDPEARYTRLPRSADSGAGLAELEVVVGGAYSGVWVPAPPTLAAAPVFEGDRAEVLADGFHVTADGGAVEVADADGVTGLRAGDRYRLVAEPTADAGEARSAFASSAGGESALDAEAYPSLTEWVDLQEVPRTGAGYLELVEQLRARGYLSHSVLADDEAEPWISRLAAETGYSFLPSYAGHSRARIEELFAELVDQQRRAGAEPADELLVAGVGDDEQFAAAAALLARQFGFESRVVLGVRLPGSGESTTAAPVCDGTCTGASLTAWAEVRAGSGAWVSVDASPQFAVHPNRLAEGEQLPKHPTVPDDARSEPLDPPPAENDAADTVPPPADDPAEAGAVWVRTAGYVGAGVLAALLIVLPFAAVVIAKTARARARRSLGDPELSAVSAWEELRDRYADEGIVLDDRGGRARGAAAIGRPRAAALAEVVDRAVFAADAADPALADEAWRLVDAERRELAAERRRLAGLRAALTLRSLLQRVRPTAAPRTSANRLTHPKEITS</sequence>
<feature type="compositionally biased region" description="Basic and acidic residues" evidence="1">
    <location>
        <begin position="636"/>
        <end position="657"/>
    </location>
</feature>
<evidence type="ECO:0000313" key="4">
    <source>
        <dbReference type="EMBL" id="UOE43961.1"/>
    </source>
</evidence>
<dbReference type="InterPro" id="IPR002931">
    <property type="entry name" value="Transglutaminase-like"/>
</dbReference>
<dbReference type="InterPro" id="IPR038765">
    <property type="entry name" value="Papain-like_cys_pep_sf"/>
</dbReference>
<accession>A0ABY4C1V4</accession>
<gene>
    <name evidence="4" type="ORF">MTO99_17650</name>
</gene>
<feature type="transmembrane region" description="Helical" evidence="2">
    <location>
        <begin position="166"/>
        <end position="188"/>
    </location>
</feature>
<protein>
    <recommendedName>
        <fullName evidence="3">Transglutaminase-like domain-containing protein</fullName>
    </recommendedName>
</protein>
<evidence type="ECO:0000259" key="3">
    <source>
        <dbReference type="Pfam" id="PF01841"/>
    </source>
</evidence>
<keyword evidence="2" id="KW-1133">Transmembrane helix</keyword>
<feature type="transmembrane region" description="Helical" evidence="2">
    <location>
        <begin position="137"/>
        <end position="159"/>
    </location>
</feature>
<dbReference type="RefSeq" id="WP_243555451.1">
    <property type="nucleotide sequence ID" value="NZ_CP094528.1"/>
</dbReference>
<feature type="transmembrane region" description="Helical" evidence="2">
    <location>
        <begin position="691"/>
        <end position="712"/>
    </location>
</feature>
<reference evidence="4 5" key="1">
    <citation type="submission" date="2022-03" db="EMBL/GenBank/DDBJ databases">
        <title>Mucilaginibacter sp. isolated from the gut of Protaetia brevitarsis seulensis larvae.</title>
        <authorList>
            <person name="Won M."/>
            <person name="Kim S.-J."/>
            <person name="Kwon S.-W."/>
        </authorList>
    </citation>
    <scope>NUCLEOTIDE SEQUENCE [LARGE SCALE GENOMIC DNA]</scope>
    <source>
        <strain evidence="4 5">CFWR-12</strain>
    </source>
</reference>
<dbReference type="Gene3D" id="3.10.620.30">
    <property type="match status" value="1"/>
</dbReference>
<dbReference type="Pfam" id="PF01841">
    <property type="entry name" value="Transglut_core"/>
    <property type="match status" value="1"/>
</dbReference>
<evidence type="ECO:0000256" key="1">
    <source>
        <dbReference type="SAM" id="MobiDB-lite"/>
    </source>
</evidence>
<feature type="transmembrane region" description="Helical" evidence="2">
    <location>
        <begin position="48"/>
        <end position="67"/>
    </location>
</feature>
<feature type="region of interest" description="Disordered" evidence="1">
    <location>
        <begin position="634"/>
        <end position="679"/>
    </location>
</feature>
<organism evidence="4 5">
    <name type="scientific">Agromyces larvae</name>
    <dbReference type="NCBI Taxonomy" id="2929802"/>
    <lineage>
        <taxon>Bacteria</taxon>
        <taxon>Bacillati</taxon>
        <taxon>Actinomycetota</taxon>
        <taxon>Actinomycetes</taxon>
        <taxon>Micrococcales</taxon>
        <taxon>Microbacteriaceae</taxon>
        <taxon>Agromyces</taxon>
    </lineage>
</organism>
<feature type="transmembrane region" description="Helical" evidence="2">
    <location>
        <begin position="200"/>
        <end position="221"/>
    </location>
</feature>
<keyword evidence="5" id="KW-1185">Reference proteome</keyword>
<proteinExistence type="predicted"/>